<protein>
    <recommendedName>
        <fullName evidence="1">FtsK gamma domain-containing protein</fullName>
    </recommendedName>
</protein>
<gene>
    <name evidence="2" type="ORF">GCM10025790_20570</name>
</gene>
<organism evidence="2 3">
    <name type="scientific">Nesterenkonia rhizosphaerae</name>
    <dbReference type="NCBI Taxonomy" id="1348272"/>
    <lineage>
        <taxon>Bacteria</taxon>
        <taxon>Bacillati</taxon>
        <taxon>Actinomycetota</taxon>
        <taxon>Actinomycetes</taxon>
        <taxon>Micrococcales</taxon>
        <taxon>Micrococcaceae</taxon>
        <taxon>Nesterenkonia</taxon>
    </lineage>
</organism>
<dbReference type="InterPro" id="IPR036390">
    <property type="entry name" value="WH_DNA-bd_sf"/>
</dbReference>
<keyword evidence="3" id="KW-1185">Reference proteome</keyword>
<proteinExistence type="predicted"/>
<evidence type="ECO:0000313" key="2">
    <source>
        <dbReference type="EMBL" id="GAA4923369.1"/>
    </source>
</evidence>
<dbReference type="RefSeq" id="WP_345477915.1">
    <property type="nucleotide sequence ID" value="NZ_BAABLW010000007.1"/>
</dbReference>
<dbReference type="SUPFAM" id="SSF46785">
    <property type="entry name" value="Winged helix' DNA-binding domain"/>
    <property type="match status" value="1"/>
</dbReference>
<name>A0ABP9G0N5_9MICC</name>
<dbReference type="Pfam" id="PF09397">
    <property type="entry name" value="FtsK_gamma"/>
    <property type="match status" value="1"/>
</dbReference>
<dbReference type="SMART" id="SM00843">
    <property type="entry name" value="Ftsk_gamma"/>
    <property type="match status" value="1"/>
</dbReference>
<accession>A0ABP9G0N5</accession>
<dbReference type="Gene3D" id="1.10.10.10">
    <property type="entry name" value="Winged helix-like DNA-binding domain superfamily/Winged helix DNA-binding domain"/>
    <property type="match status" value="1"/>
</dbReference>
<dbReference type="Proteomes" id="UP001500368">
    <property type="component" value="Unassembled WGS sequence"/>
</dbReference>
<comment type="caution">
    <text evidence="2">The sequence shown here is derived from an EMBL/GenBank/DDBJ whole genome shotgun (WGS) entry which is preliminary data.</text>
</comment>
<dbReference type="InterPro" id="IPR018541">
    <property type="entry name" value="Ftsk_gamma"/>
</dbReference>
<reference evidence="3" key="1">
    <citation type="journal article" date="2019" name="Int. J. Syst. Evol. Microbiol.">
        <title>The Global Catalogue of Microorganisms (GCM) 10K type strain sequencing project: providing services to taxonomists for standard genome sequencing and annotation.</title>
        <authorList>
            <consortium name="The Broad Institute Genomics Platform"/>
            <consortium name="The Broad Institute Genome Sequencing Center for Infectious Disease"/>
            <person name="Wu L."/>
            <person name="Ma J."/>
        </authorList>
    </citation>
    <scope>NUCLEOTIDE SEQUENCE [LARGE SCALE GENOMIC DNA]</scope>
    <source>
        <strain evidence="3">JCM 19129</strain>
    </source>
</reference>
<evidence type="ECO:0000259" key="1">
    <source>
        <dbReference type="SMART" id="SM00843"/>
    </source>
</evidence>
<sequence>MTDPGAEVAEEVLFQKARDLVTSTRSASVGLIVRRLNVSFPEAHRLLDRLEAEGSVGPREPWKARDVIAEDTTG</sequence>
<dbReference type="EMBL" id="BAABLW010000007">
    <property type="protein sequence ID" value="GAA4923369.1"/>
    <property type="molecule type" value="Genomic_DNA"/>
</dbReference>
<evidence type="ECO:0000313" key="3">
    <source>
        <dbReference type="Proteomes" id="UP001500368"/>
    </source>
</evidence>
<dbReference type="InterPro" id="IPR036388">
    <property type="entry name" value="WH-like_DNA-bd_sf"/>
</dbReference>
<feature type="domain" description="FtsK gamma" evidence="1">
    <location>
        <begin position="7"/>
        <end position="72"/>
    </location>
</feature>